<dbReference type="AlphaFoldDB" id="A0A6J6FY80"/>
<organism evidence="4">
    <name type="scientific">freshwater metagenome</name>
    <dbReference type="NCBI Taxonomy" id="449393"/>
    <lineage>
        <taxon>unclassified sequences</taxon>
        <taxon>metagenomes</taxon>
        <taxon>ecological metagenomes</taxon>
    </lineage>
</organism>
<dbReference type="PRINTS" id="PR00455">
    <property type="entry name" value="HTHTETR"/>
</dbReference>
<gene>
    <name evidence="3" type="ORF">UFOPK1380_00497</name>
    <name evidence="4" type="ORF">UFOPK1778_00854</name>
    <name evidence="5" type="ORF">UFOPK2689_00677</name>
    <name evidence="6" type="ORF">UFOPK3555_00338</name>
</gene>
<proteinExistence type="predicted"/>
<evidence type="ECO:0000313" key="4">
    <source>
        <dbReference type="EMBL" id="CAB4593827.1"/>
    </source>
</evidence>
<dbReference type="PANTHER" id="PTHR30055:SF209">
    <property type="entry name" value="POSSIBLE TRANSCRIPTIONAL REGULATORY PROTEIN (PROBABLY TETR-FAMILY)"/>
    <property type="match status" value="1"/>
</dbReference>
<dbReference type="EMBL" id="CAEZUD010000044">
    <property type="protein sequence ID" value="CAB4593827.1"/>
    <property type="molecule type" value="Genomic_DNA"/>
</dbReference>
<evidence type="ECO:0000313" key="3">
    <source>
        <dbReference type="EMBL" id="CAB4532735.1"/>
    </source>
</evidence>
<dbReference type="PANTHER" id="PTHR30055">
    <property type="entry name" value="HTH-TYPE TRANSCRIPTIONAL REGULATOR RUTR"/>
    <property type="match status" value="1"/>
</dbReference>
<dbReference type="InterPro" id="IPR001647">
    <property type="entry name" value="HTH_TetR"/>
</dbReference>
<dbReference type="EMBL" id="CAFBME010000020">
    <property type="protein sequence ID" value="CAB4890944.1"/>
    <property type="molecule type" value="Genomic_DNA"/>
</dbReference>
<dbReference type="Pfam" id="PF00440">
    <property type="entry name" value="TetR_N"/>
    <property type="match status" value="1"/>
</dbReference>
<feature type="domain" description="HTH tetR-type" evidence="2">
    <location>
        <begin position="21"/>
        <end position="80"/>
    </location>
</feature>
<dbReference type="PROSITE" id="PS50977">
    <property type="entry name" value="HTH_TETR_2"/>
    <property type="match status" value="1"/>
</dbReference>
<accession>A0A6J6FY80</accession>
<reference evidence="4" key="1">
    <citation type="submission" date="2020-05" db="EMBL/GenBank/DDBJ databases">
        <authorList>
            <person name="Chiriac C."/>
            <person name="Salcher M."/>
            <person name="Ghai R."/>
            <person name="Kavagutti S V."/>
        </authorList>
    </citation>
    <scope>NUCLEOTIDE SEQUENCE</scope>
</reference>
<sequence length="214" mass="23333">MGTRTKKPTPPELGRKGASVLRNRAALLKATQEILAVKGHATTVEDIAAHADVAVSTVYKHYKDKDALIAASIMTAFQEWELWAESFVADSSDPLEQLVIPMRVFVRLHQTHPHHARTLVNFFDVTAKIVPQLQEKLSSHIKALCKAGILNLENPATIAKSLHAVLTFAVINQVIDPKSTVKDCDEAVRIALGMLGLSPAKANKLVSKPLPSLK</sequence>
<dbReference type="InterPro" id="IPR050109">
    <property type="entry name" value="HTH-type_TetR-like_transc_reg"/>
</dbReference>
<name>A0A6J6FY80_9ZZZZ</name>
<evidence type="ECO:0000313" key="5">
    <source>
        <dbReference type="EMBL" id="CAB4722756.1"/>
    </source>
</evidence>
<evidence type="ECO:0000259" key="2">
    <source>
        <dbReference type="PROSITE" id="PS50977"/>
    </source>
</evidence>
<dbReference type="InterPro" id="IPR036271">
    <property type="entry name" value="Tet_transcr_reg_TetR-rel_C_sf"/>
</dbReference>
<dbReference type="SUPFAM" id="SSF46689">
    <property type="entry name" value="Homeodomain-like"/>
    <property type="match status" value="1"/>
</dbReference>
<protein>
    <submittedName>
        <fullName evidence="4">Unannotated protein</fullName>
    </submittedName>
</protein>
<evidence type="ECO:0000256" key="1">
    <source>
        <dbReference type="ARBA" id="ARBA00023125"/>
    </source>
</evidence>
<dbReference type="EMBL" id="CAEZYL010000033">
    <property type="protein sequence ID" value="CAB4722756.1"/>
    <property type="molecule type" value="Genomic_DNA"/>
</dbReference>
<dbReference type="GO" id="GO:0003700">
    <property type="term" value="F:DNA-binding transcription factor activity"/>
    <property type="evidence" value="ECO:0007669"/>
    <property type="project" value="TreeGrafter"/>
</dbReference>
<dbReference type="GO" id="GO:0000976">
    <property type="term" value="F:transcription cis-regulatory region binding"/>
    <property type="evidence" value="ECO:0007669"/>
    <property type="project" value="TreeGrafter"/>
</dbReference>
<dbReference type="SUPFAM" id="SSF48498">
    <property type="entry name" value="Tetracyclin repressor-like, C-terminal domain"/>
    <property type="match status" value="1"/>
</dbReference>
<evidence type="ECO:0000313" key="6">
    <source>
        <dbReference type="EMBL" id="CAB4890944.1"/>
    </source>
</evidence>
<keyword evidence="1" id="KW-0238">DNA-binding</keyword>
<dbReference type="Gene3D" id="1.10.357.10">
    <property type="entry name" value="Tetracycline Repressor, domain 2"/>
    <property type="match status" value="1"/>
</dbReference>
<dbReference type="InterPro" id="IPR009057">
    <property type="entry name" value="Homeodomain-like_sf"/>
</dbReference>
<dbReference type="EMBL" id="CAEZSC010000020">
    <property type="protein sequence ID" value="CAB4532735.1"/>
    <property type="molecule type" value="Genomic_DNA"/>
</dbReference>